<proteinExistence type="predicted"/>
<dbReference type="Proteomes" id="UP000029448">
    <property type="component" value="Unassembled WGS sequence"/>
</dbReference>
<feature type="transmembrane region" description="Helical" evidence="2">
    <location>
        <begin position="377"/>
        <end position="398"/>
    </location>
</feature>
<evidence type="ECO:0008006" key="5">
    <source>
        <dbReference type="Google" id="ProtNLM"/>
    </source>
</evidence>
<reference evidence="3 4" key="1">
    <citation type="submission" date="2014-06" db="EMBL/GenBank/DDBJ databases">
        <title>Functional and comparative genomic analyses of the Drosophila gut microbiota identify candidate symbiosis factors.</title>
        <authorList>
            <person name="Newell P.D."/>
            <person name="Chaston J.M."/>
            <person name="Douglas A.E."/>
        </authorList>
    </citation>
    <scope>NUCLEOTIDE SEQUENCE [LARGE SCALE GENOMIC DNA]</scope>
    <source>
        <strain evidence="3 4">DmCS_006</strain>
    </source>
</reference>
<feature type="transmembrane region" description="Helical" evidence="2">
    <location>
        <begin position="354"/>
        <end position="371"/>
    </location>
</feature>
<evidence type="ECO:0000313" key="4">
    <source>
        <dbReference type="Proteomes" id="UP000029448"/>
    </source>
</evidence>
<evidence type="ECO:0000256" key="1">
    <source>
        <dbReference type="SAM" id="MobiDB-lite"/>
    </source>
</evidence>
<evidence type="ECO:0000313" key="3">
    <source>
        <dbReference type="EMBL" id="KGB23019.1"/>
    </source>
</evidence>
<dbReference type="RefSeq" id="WP_035380174.1">
    <property type="nucleotide sequence ID" value="NZ_JACAOJ010000001.1"/>
</dbReference>
<feature type="transmembrane region" description="Helical" evidence="2">
    <location>
        <begin position="505"/>
        <end position="523"/>
    </location>
</feature>
<protein>
    <recommendedName>
        <fullName evidence="5">SMODS and SLOG-associating 2TM effector domain-containing protein</fullName>
    </recommendedName>
</protein>
<keyword evidence="2" id="KW-1133">Transmembrane helix</keyword>
<dbReference type="EMBL" id="JOKM01000071">
    <property type="protein sequence ID" value="KGB23019.1"/>
    <property type="molecule type" value="Genomic_DNA"/>
</dbReference>
<dbReference type="Gene3D" id="3.40.50.450">
    <property type="match status" value="1"/>
</dbReference>
<keyword evidence="4" id="KW-1185">Reference proteome</keyword>
<gene>
    <name evidence="3" type="ORF">AtDm6_1888</name>
</gene>
<accession>A0A094YQW3</accession>
<comment type="caution">
    <text evidence="3">The sequence shown here is derived from an EMBL/GenBank/DDBJ whole genome shotgun (WGS) entry which is preliminary data.</text>
</comment>
<dbReference type="AlphaFoldDB" id="A0A094YQW3"/>
<keyword evidence="2" id="KW-0812">Transmembrane</keyword>
<dbReference type="PATRIC" id="fig|104102.7.peg.1869"/>
<name>A0A094YQW3_9PROT</name>
<keyword evidence="2" id="KW-0472">Membrane</keyword>
<evidence type="ECO:0000256" key="2">
    <source>
        <dbReference type="SAM" id="Phobius"/>
    </source>
</evidence>
<dbReference type="GeneID" id="89477960"/>
<organism evidence="3 4">
    <name type="scientific">Acetobacter tropicalis</name>
    <dbReference type="NCBI Taxonomy" id="104102"/>
    <lineage>
        <taxon>Bacteria</taxon>
        <taxon>Pseudomonadati</taxon>
        <taxon>Pseudomonadota</taxon>
        <taxon>Alphaproteobacteria</taxon>
        <taxon>Acetobacterales</taxon>
        <taxon>Acetobacteraceae</taxon>
        <taxon>Acetobacter</taxon>
    </lineage>
</organism>
<sequence>MPALPILVGVSGHRNIHPQALAPLREHISCVLRALQALYPTHLQVMTALAEGADQEVADIAAQLGIPVVCILPMPIEAYRFTMVPEARERFDRLYAGDNVSLRFTLPPVQAANGDPAAEDVLQYEQLAILLSRQSHILLALWNGEDNDSAEQRPGRPRRAGRGGTAHTVAIRTHGEYVEVAAASVTGSRLFAERLPRLELARCGPVLHLHTPRATDSNPEPETAGMARWWSDMPADDLTRKYKKHDVRYCWQSLPSGLTPAEWEKTLKLLAPKDFDAVVLASNALQHTGQTHARLCMTSGVYLGLEEETQPDLERVRTLFGQADTLSFISQQKLLGDWVPGMRPRARTEGRRQLGALFWFALAIPTGVSLFETYCEYGKPVGLLLAYAAVLGLAFLYYNIRVKPGKWQELYQDHRALAEALRVQFYWSASQLPLSVSDNYLRQHEGELGWIRLALRGPSLWAMAAALMHKQTPRKAITHIWMDGQRNYFQNRLKSYEKMASRLKMMIHTTIGVLCICIAALALAQLLCGGALPESVPESLRELPSVLIGVLPAILVFFLTFQEMRLLEEHIHAYDQAAGVFEHAEHQARGIRHALAQAHEEDRKVLDDEWNALMITLGKESLAENATWVQAHRSRPITAKMG</sequence>
<feature type="region of interest" description="Disordered" evidence="1">
    <location>
        <begin position="146"/>
        <end position="165"/>
    </location>
</feature>
<feature type="transmembrane region" description="Helical" evidence="2">
    <location>
        <begin position="543"/>
        <end position="561"/>
    </location>
</feature>